<dbReference type="InterPro" id="IPR001173">
    <property type="entry name" value="Glyco_trans_2-like"/>
</dbReference>
<feature type="domain" description="GtrA/DPMS transmembrane" evidence="10">
    <location>
        <begin position="239"/>
        <end position="359"/>
    </location>
</feature>
<evidence type="ECO:0000256" key="2">
    <source>
        <dbReference type="ARBA" id="ARBA00006739"/>
    </source>
</evidence>
<dbReference type="GO" id="GO:0035269">
    <property type="term" value="P:protein O-linked glycosylation via mannose"/>
    <property type="evidence" value="ECO:0007669"/>
    <property type="project" value="TreeGrafter"/>
</dbReference>
<feature type="domain" description="Glycosyltransferase 2-like" evidence="9">
    <location>
        <begin position="9"/>
        <end position="152"/>
    </location>
</feature>
<dbReference type="InterPro" id="IPR039528">
    <property type="entry name" value="DPM1-like"/>
</dbReference>
<keyword evidence="4 11" id="KW-0808">Transferase</keyword>
<keyword evidence="6 8" id="KW-1133">Transmembrane helix</keyword>
<feature type="transmembrane region" description="Helical" evidence="8">
    <location>
        <begin position="336"/>
        <end position="353"/>
    </location>
</feature>
<proteinExistence type="inferred from homology"/>
<evidence type="ECO:0000259" key="9">
    <source>
        <dbReference type="Pfam" id="PF00535"/>
    </source>
</evidence>
<evidence type="ECO:0000256" key="1">
    <source>
        <dbReference type="ARBA" id="ARBA00004141"/>
    </source>
</evidence>
<dbReference type="GO" id="GO:0006506">
    <property type="term" value="P:GPI anchor biosynthetic process"/>
    <property type="evidence" value="ECO:0007669"/>
    <property type="project" value="TreeGrafter"/>
</dbReference>
<dbReference type="GO" id="GO:0004582">
    <property type="term" value="F:dolichyl-phosphate beta-D-mannosyltransferase activity"/>
    <property type="evidence" value="ECO:0007669"/>
    <property type="project" value="InterPro"/>
</dbReference>
<keyword evidence="3" id="KW-0328">Glycosyltransferase</keyword>
<dbReference type="InterPro" id="IPR007267">
    <property type="entry name" value="GtrA_DPMS_TM"/>
</dbReference>
<dbReference type="SUPFAM" id="SSF53448">
    <property type="entry name" value="Nucleotide-diphospho-sugar transferases"/>
    <property type="match status" value="1"/>
</dbReference>
<accession>A0A7J3IA47</accession>
<feature type="transmembrane region" description="Helical" evidence="8">
    <location>
        <begin position="240"/>
        <end position="262"/>
    </location>
</feature>
<feature type="transmembrane region" description="Helical" evidence="8">
    <location>
        <begin position="268"/>
        <end position="288"/>
    </location>
</feature>
<gene>
    <name evidence="11" type="ORF">ENT87_08015</name>
</gene>
<dbReference type="EMBL" id="DTAI01000241">
    <property type="protein sequence ID" value="HGN37473.1"/>
    <property type="molecule type" value="Genomic_DNA"/>
</dbReference>
<dbReference type="CDD" id="cd06442">
    <property type="entry name" value="DPM1_like"/>
    <property type="match status" value="1"/>
</dbReference>
<evidence type="ECO:0000256" key="4">
    <source>
        <dbReference type="ARBA" id="ARBA00022679"/>
    </source>
</evidence>
<dbReference type="PANTHER" id="PTHR43398">
    <property type="entry name" value="DOLICHOL-PHOSPHATE MANNOSYLTRANSFERASE SUBUNIT 1"/>
    <property type="match status" value="1"/>
</dbReference>
<feature type="transmembrane region" description="Helical" evidence="8">
    <location>
        <begin position="308"/>
        <end position="330"/>
    </location>
</feature>
<keyword evidence="7 8" id="KW-0472">Membrane</keyword>
<comment type="caution">
    <text evidence="11">The sequence shown here is derived from an EMBL/GenBank/DDBJ whole genome shotgun (WGS) entry which is preliminary data.</text>
</comment>
<dbReference type="AlphaFoldDB" id="A0A7J3IA47"/>
<dbReference type="Gene3D" id="3.90.550.10">
    <property type="entry name" value="Spore Coat Polysaccharide Biosynthesis Protein SpsA, Chain A"/>
    <property type="match status" value="1"/>
</dbReference>
<comment type="subcellular location">
    <subcellularLocation>
        <location evidence="1">Membrane</location>
        <topology evidence="1">Multi-pass membrane protein</topology>
    </subcellularLocation>
</comment>
<evidence type="ECO:0000259" key="10">
    <source>
        <dbReference type="Pfam" id="PF04138"/>
    </source>
</evidence>
<dbReference type="Pfam" id="PF04138">
    <property type="entry name" value="GtrA_DPMS_TM"/>
    <property type="match status" value="1"/>
</dbReference>
<evidence type="ECO:0000256" key="5">
    <source>
        <dbReference type="ARBA" id="ARBA00022692"/>
    </source>
</evidence>
<comment type="similarity">
    <text evidence="2">Belongs to the glycosyltransferase 2 family.</text>
</comment>
<dbReference type="GO" id="GO:0016020">
    <property type="term" value="C:membrane"/>
    <property type="evidence" value="ECO:0007669"/>
    <property type="project" value="UniProtKB-SubCell"/>
</dbReference>
<evidence type="ECO:0000256" key="3">
    <source>
        <dbReference type="ARBA" id="ARBA00022676"/>
    </source>
</evidence>
<dbReference type="GO" id="GO:0000271">
    <property type="term" value="P:polysaccharide biosynthetic process"/>
    <property type="evidence" value="ECO:0007669"/>
    <property type="project" value="InterPro"/>
</dbReference>
<sequence length="364" mass="41060">MGGHNIQLSIVIPTYNEKENIVLLIDEIRREVSIADSYDIVIVDDNSPDETWLKALDIIDNSDVVVRRVNLKGLSTAIIDGIIFSNREYVVIMDADLQHPPRYINAMIERAIEENADIVIASRYKKGGGIEGWSTLRLMISKGATLIAKLLLPSVRRISDPMSGFFMVKRNIVTKNLDRLNPMGFKVLLEILERCNPSIVAEVPYIFRSRRYGESKLGIKTISAYILHVLNLCGWRPIKFGIVGGLGAILNLSIVAFFKYYFPMLASEWFLIGSSIAIEVSTIFNFIVHESWTFRDRRIGKPYKRLLLFHFTILPGLLAQLATANIVFYGTSINPVISQLLGIIVGFPVNYLLSELGIWKKRVG</sequence>
<organism evidence="11">
    <name type="scientific">Ignisphaera aggregans</name>
    <dbReference type="NCBI Taxonomy" id="334771"/>
    <lineage>
        <taxon>Archaea</taxon>
        <taxon>Thermoproteota</taxon>
        <taxon>Thermoprotei</taxon>
        <taxon>Desulfurococcales</taxon>
        <taxon>Desulfurococcaceae</taxon>
        <taxon>Ignisphaera</taxon>
    </lineage>
</organism>
<keyword evidence="5 8" id="KW-0812">Transmembrane</keyword>
<dbReference type="PANTHER" id="PTHR43398:SF1">
    <property type="entry name" value="DOLICHOL-PHOSPHATE MANNOSYLTRANSFERASE SUBUNIT 1"/>
    <property type="match status" value="1"/>
</dbReference>
<evidence type="ECO:0000256" key="7">
    <source>
        <dbReference type="ARBA" id="ARBA00023136"/>
    </source>
</evidence>
<evidence type="ECO:0000256" key="6">
    <source>
        <dbReference type="ARBA" id="ARBA00022989"/>
    </source>
</evidence>
<protein>
    <submittedName>
        <fullName evidence="11">Glycosyltransferase family 2 protein</fullName>
    </submittedName>
</protein>
<dbReference type="InterPro" id="IPR029044">
    <property type="entry name" value="Nucleotide-diphossugar_trans"/>
</dbReference>
<dbReference type="GO" id="GO:0006488">
    <property type="term" value="P:dolichol-linked oligosaccharide biosynthetic process"/>
    <property type="evidence" value="ECO:0007669"/>
    <property type="project" value="TreeGrafter"/>
</dbReference>
<evidence type="ECO:0000256" key="8">
    <source>
        <dbReference type="SAM" id="Phobius"/>
    </source>
</evidence>
<evidence type="ECO:0000313" key="11">
    <source>
        <dbReference type="EMBL" id="HGN37473.1"/>
    </source>
</evidence>
<name>A0A7J3IA47_9CREN</name>
<reference evidence="11" key="1">
    <citation type="journal article" date="2020" name="mSystems">
        <title>Genome- and Community-Level Interaction Insights into Carbon Utilization and Element Cycling Functions of Hydrothermarchaeota in Hydrothermal Sediment.</title>
        <authorList>
            <person name="Zhou Z."/>
            <person name="Liu Y."/>
            <person name="Xu W."/>
            <person name="Pan J."/>
            <person name="Luo Z.H."/>
            <person name="Li M."/>
        </authorList>
    </citation>
    <scope>NUCLEOTIDE SEQUENCE [LARGE SCALE GENOMIC DNA]</scope>
    <source>
        <strain evidence="11">SpSt-618</strain>
    </source>
</reference>
<dbReference type="Pfam" id="PF00535">
    <property type="entry name" value="Glycos_transf_2"/>
    <property type="match status" value="1"/>
</dbReference>